<dbReference type="GO" id="GO:0016787">
    <property type="term" value="F:hydrolase activity"/>
    <property type="evidence" value="ECO:0007669"/>
    <property type="project" value="UniProtKB-KW"/>
</dbReference>
<evidence type="ECO:0000256" key="2">
    <source>
        <dbReference type="ARBA" id="ARBA00022695"/>
    </source>
</evidence>
<dbReference type="InterPro" id="IPR049912">
    <property type="entry name" value="CRESS_DNA_REP"/>
</dbReference>
<keyword evidence="6" id="KW-0547">Nucleotide-binding</keyword>
<dbReference type="GO" id="GO:0046872">
    <property type="term" value="F:metal ion binding"/>
    <property type="evidence" value="ECO:0007669"/>
    <property type="project" value="UniProtKB-KW"/>
</dbReference>
<evidence type="ECO:0000256" key="3">
    <source>
        <dbReference type="ARBA" id="ARBA00022705"/>
    </source>
</evidence>
<reference evidence="12" key="1">
    <citation type="journal article" date="2019" name="Viruses">
        <title>Single-stranded DNA viruses in Antarctic cryoconite holes.</title>
        <authorList>
            <person name="Sommers P."/>
            <person name="Fontenele R.S."/>
            <person name="Kringen T."/>
            <person name="Kaberger S."/>
            <person name="Porazinska D.L."/>
            <person name="Darcy J.L."/>
            <person name="Schmidt S.K."/>
            <person name="Varsani A."/>
        </authorList>
    </citation>
    <scope>NUCLEOTIDE SEQUENCE</scope>
    <source>
        <strain evidence="12">COCH21_V_215</strain>
    </source>
</reference>
<dbReference type="EMBL" id="MN328290">
    <property type="protein sequence ID" value="QGF19391.1"/>
    <property type="molecule type" value="Genomic_DNA"/>
</dbReference>
<dbReference type="Gene3D" id="3.40.1310.20">
    <property type="match status" value="1"/>
</dbReference>
<keyword evidence="8" id="KW-0378">Hydrolase</keyword>
<evidence type="ECO:0000256" key="10">
    <source>
        <dbReference type="ARBA" id="ARBA00023125"/>
    </source>
</evidence>
<name>A0A5Q2EYY2_9ZZZZ</name>
<organism evidence="12">
    <name type="scientific">Antarctic circular DNA molecule</name>
    <dbReference type="NCBI Taxonomy" id="2664238"/>
    <lineage>
        <taxon>unclassified sequences</taxon>
    </lineage>
</organism>
<dbReference type="GO" id="GO:0016779">
    <property type="term" value="F:nucleotidyltransferase activity"/>
    <property type="evidence" value="ECO:0007669"/>
    <property type="project" value="UniProtKB-KW"/>
</dbReference>
<gene>
    <name evidence="12" type="primary">rep</name>
</gene>
<keyword evidence="3" id="KW-0235">DNA replication</keyword>
<accession>A0A5Q2EYY2</accession>
<dbReference type="GO" id="GO:0006260">
    <property type="term" value="P:DNA replication"/>
    <property type="evidence" value="ECO:0007669"/>
    <property type="project" value="UniProtKB-KW"/>
</dbReference>
<keyword evidence="1" id="KW-0808">Transferase</keyword>
<evidence type="ECO:0000256" key="9">
    <source>
        <dbReference type="ARBA" id="ARBA00023124"/>
    </source>
</evidence>
<dbReference type="PROSITE" id="PS52020">
    <property type="entry name" value="CRESS_DNA_REP"/>
    <property type="match status" value="1"/>
</dbReference>
<dbReference type="AlphaFoldDB" id="A0A5Q2EYY2"/>
<evidence type="ECO:0000256" key="6">
    <source>
        <dbReference type="ARBA" id="ARBA00022741"/>
    </source>
</evidence>
<protein>
    <submittedName>
        <fullName evidence="12">Replication associated protein</fullName>
    </submittedName>
</protein>
<keyword evidence="2" id="KW-0548">Nucleotidyltransferase</keyword>
<keyword evidence="5" id="KW-0479">Metal-binding</keyword>
<keyword evidence="4" id="KW-0540">Nuclease</keyword>
<dbReference type="GO" id="GO:0003677">
    <property type="term" value="F:DNA binding"/>
    <property type="evidence" value="ECO:0007669"/>
    <property type="project" value="UniProtKB-KW"/>
</dbReference>
<evidence type="ECO:0000256" key="1">
    <source>
        <dbReference type="ARBA" id="ARBA00022679"/>
    </source>
</evidence>
<evidence type="ECO:0000256" key="8">
    <source>
        <dbReference type="ARBA" id="ARBA00022801"/>
    </source>
</evidence>
<evidence type="ECO:0000259" key="11">
    <source>
        <dbReference type="PROSITE" id="PS52020"/>
    </source>
</evidence>
<dbReference type="Pfam" id="PF02407">
    <property type="entry name" value="Viral_Rep"/>
    <property type="match status" value="1"/>
</dbReference>
<dbReference type="GO" id="GO:0000166">
    <property type="term" value="F:nucleotide binding"/>
    <property type="evidence" value="ECO:0007669"/>
    <property type="project" value="UniProtKB-KW"/>
</dbReference>
<evidence type="ECO:0000313" key="12">
    <source>
        <dbReference type="EMBL" id="QGF19391.1"/>
    </source>
</evidence>
<keyword evidence="7" id="KW-0255">Endonuclease</keyword>
<dbReference type="GO" id="GO:0003723">
    <property type="term" value="F:RNA binding"/>
    <property type="evidence" value="ECO:0007669"/>
    <property type="project" value="InterPro"/>
</dbReference>
<sequence length="320" mass="36781">MSADLPRTMSRNYCFTWNNPTSPIALHEKIGYLIYQEEIGESGTPHYQGYVEFKSKTRITAIKKLGLPWNVCHLEVRRGTQEEAIAYCTKEETRKPDTLPLEFGVKQAAGKTRKYSAMCNALMAGEDVTTDEHFEEYLKHKRNVDEVIRDRKKMKVSDIEVDIALTSWQEDLITIFSSKPNPRTIHWRWESQGNAGKTTFTKYLVKHHQAIMIDTTAKERVIRAYSQEPVVVFDINRAEGKEDQVNYGIMETLKNGMGFNTMYEPCMKIWPSPHVLVFSNFPPKEGKLSVDRLDTVEIPSLLGVIPPPVVDYNPFDFIQP</sequence>
<feature type="domain" description="CRESS-DNA virus Rep endonuclease" evidence="11">
    <location>
        <begin position="7"/>
        <end position="106"/>
    </location>
</feature>
<keyword evidence="10" id="KW-0238">DNA-binding</keyword>
<keyword evidence="9" id="KW-0190">Covalent protein-DNA linkage</keyword>
<proteinExistence type="predicted"/>
<dbReference type="GO" id="GO:0003724">
    <property type="term" value="F:RNA helicase activity"/>
    <property type="evidence" value="ECO:0007669"/>
    <property type="project" value="InterPro"/>
</dbReference>
<dbReference type="GO" id="GO:0004519">
    <property type="term" value="F:endonuclease activity"/>
    <property type="evidence" value="ECO:0007669"/>
    <property type="project" value="UniProtKB-KW"/>
</dbReference>
<evidence type="ECO:0000256" key="4">
    <source>
        <dbReference type="ARBA" id="ARBA00022722"/>
    </source>
</evidence>
<evidence type="ECO:0000256" key="7">
    <source>
        <dbReference type="ARBA" id="ARBA00022759"/>
    </source>
</evidence>
<evidence type="ECO:0000256" key="5">
    <source>
        <dbReference type="ARBA" id="ARBA00022723"/>
    </source>
</evidence>